<name>A0A316V5Y0_9BASI</name>
<dbReference type="Gene3D" id="3.40.50.10900">
    <property type="entry name" value="PAC-like subunit"/>
    <property type="match status" value="1"/>
</dbReference>
<dbReference type="AlphaFoldDB" id="A0A316V5Y0"/>
<dbReference type="Proteomes" id="UP000245771">
    <property type="component" value="Unassembled WGS sequence"/>
</dbReference>
<gene>
    <name evidence="5" type="ORF">FA14DRAFT_161990</name>
</gene>
<dbReference type="GO" id="GO:0005829">
    <property type="term" value="C:cytosol"/>
    <property type="evidence" value="ECO:0007669"/>
    <property type="project" value="TreeGrafter"/>
</dbReference>
<comment type="subunit">
    <text evidence="4">Component of the 20S proteasome chaperone.</text>
</comment>
<dbReference type="InterPro" id="IPR016562">
    <property type="entry name" value="Proteasome_assmbl_chp_2_euk"/>
</dbReference>
<comment type="function">
    <text evidence="4">Involved in 20S proteasome assembly.</text>
</comment>
<dbReference type="PANTHER" id="PTHR12970:SF1">
    <property type="entry name" value="PROTEASOME ASSEMBLY CHAPERONE 2"/>
    <property type="match status" value="1"/>
</dbReference>
<dbReference type="GO" id="GO:0043248">
    <property type="term" value="P:proteasome assembly"/>
    <property type="evidence" value="ECO:0007669"/>
    <property type="project" value="TreeGrafter"/>
</dbReference>
<proteinExistence type="inferred from homology"/>
<keyword evidence="6" id="KW-1185">Reference proteome</keyword>
<reference evidence="5 6" key="1">
    <citation type="journal article" date="2018" name="Mol. Biol. Evol.">
        <title>Broad Genomic Sampling Reveals a Smut Pathogenic Ancestry of the Fungal Clade Ustilaginomycotina.</title>
        <authorList>
            <person name="Kijpornyongpan T."/>
            <person name="Mondo S.J."/>
            <person name="Barry K."/>
            <person name="Sandor L."/>
            <person name="Lee J."/>
            <person name="Lipzen A."/>
            <person name="Pangilinan J."/>
            <person name="LaButti K."/>
            <person name="Hainaut M."/>
            <person name="Henrissat B."/>
            <person name="Grigoriev I.V."/>
            <person name="Spatafora J.W."/>
            <person name="Aime M.C."/>
        </authorList>
    </citation>
    <scope>NUCLEOTIDE SEQUENCE [LARGE SCALE GENOMIC DNA]</scope>
    <source>
        <strain evidence="5 6">MCA 3882</strain>
    </source>
</reference>
<dbReference type="STRING" id="1280837.A0A316V5Y0"/>
<protein>
    <recommendedName>
        <fullName evidence="1 4">Proteasome assembly chaperone 2</fullName>
    </recommendedName>
</protein>
<evidence type="ECO:0000256" key="3">
    <source>
        <dbReference type="ARBA" id="ARBA00025745"/>
    </source>
</evidence>
<comment type="similarity">
    <text evidence="3 4">Belongs to the PSMG2 family.</text>
</comment>
<accession>A0A316V5Y0</accession>
<evidence type="ECO:0000313" key="6">
    <source>
        <dbReference type="Proteomes" id="UP000245771"/>
    </source>
</evidence>
<sequence>MASSIAAFESRQALPSTSNSPALDVRGHTLILPCVSIGNVGQLAVDILLASTLSTGEKAEYFCDLDARYCVPFVGASTEANHPSLRTPLQVFTFPKSKLTIIQQRSPILKTHKDQFVANLGKWAQEKGFSEIICLAGIDAGLRTDTQMQHPFWHLTSSSSQSVSSSPLSASFAKLLPVYTRANTHAIHELTRNTGGNDDSIPPMPAGGLVRKLLKAAKKEPNWLPTTALLVFAAEGDNRADAMAMAKLIVNTSQDNKNSQLSQPSDWNLLFGPPLEPGMF</sequence>
<dbReference type="OrthoDB" id="10260712at2759"/>
<dbReference type="PIRSF" id="PIRSF010044">
    <property type="entry name" value="UCP010044"/>
    <property type="match status" value="1"/>
</dbReference>
<keyword evidence="2 4" id="KW-0143">Chaperone</keyword>
<dbReference type="PANTHER" id="PTHR12970">
    <property type="entry name" value="PROTEASOME ASSEMBLY CHAPERONE 2"/>
    <property type="match status" value="1"/>
</dbReference>
<dbReference type="RefSeq" id="XP_025352946.1">
    <property type="nucleotide sequence ID" value="XM_025499376.1"/>
</dbReference>
<dbReference type="InterPro" id="IPR038389">
    <property type="entry name" value="PSMG2_sf"/>
</dbReference>
<dbReference type="GeneID" id="37021157"/>
<evidence type="ECO:0000256" key="2">
    <source>
        <dbReference type="ARBA" id="ARBA00023186"/>
    </source>
</evidence>
<evidence type="ECO:0000256" key="1">
    <source>
        <dbReference type="ARBA" id="ARBA00019186"/>
    </source>
</evidence>
<dbReference type="InParanoid" id="A0A316V5Y0"/>
<dbReference type="InterPro" id="IPR019151">
    <property type="entry name" value="Proteasome_assmbl_chaperone_2"/>
</dbReference>
<dbReference type="SUPFAM" id="SSF159659">
    <property type="entry name" value="Cgl1923-like"/>
    <property type="match status" value="1"/>
</dbReference>
<dbReference type="EMBL" id="KZ819605">
    <property type="protein sequence ID" value="PWN32644.1"/>
    <property type="molecule type" value="Genomic_DNA"/>
</dbReference>
<evidence type="ECO:0000313" key="5">
    <source>
        <dbReference type="EMBL" id="PWN32644.1"/>
    </source>
</evidence>
<dbReference type="GO" id="GO:0005634">
    <property type="term" value="C:nucleus"/>
    <property type="evidence" value="ECO:0007669"/>
    <property type="project" value="TreeGrafter"/>
</dbReference>
<dbReference type="Pfam" id="PF09754">
    <property type="entry name" value="PAC2"/>
    <property type="match status" value="1"/>
</dbReference>
<organism evidence="5 6">
    <name type="scientific">Meira miltonrushii</name>
    <dbReference type="NCBI Taxonomy" id="1280837"/>
    <lineage>
        <taxon>Eukaryota</taxon>
        <taxon>Fungi</taxon>
        <taxon>Dikarya</taxon>
        <taxon>Basidiomycota</taxon>
        <taxon>Ustilaginomycotina</taxon>
        <taxon>Exobasidiomycetes</taxon>
        <taxon>Exobasidiales</taxon>
        <taxon>Brachybasidiaceae</taxon>
        <taxon>Meira</taxon>
    </lineage>
</organism>
<evidence type="ECO:0000256" key="4">
    <source>
        <dbReference type="PIRNR" id="PIRNR010044"/>
    </source>
</evidence>